<dbReference type="EC" id="3.6.1.27" evidence="3 14"/>
<gene>
    <name evidence="14" type="primary">uppP</name>
    <name evidence="15" type="ORF">GIW81_07510</name>
</gene>
<comment type="miscellaneous">
    <text evidence="14">Bacitracin is thought to be involved in the inhibition of peptidoglycan synthesis by sequestering undecaprenyl diphosphate, thereby reducing the pool of lipid carrier available.</text>
</comment>
<comment type="catalytic activity">
    <reaction evidence="13 14">
        <text>di-trans,octa-cis-undecaprenyl diphosphate + H2O = di-trans,octa-cis-undecaprenyl phosphate + phosphate + H(+)</text>
        <dbReference type="Rhea" id="RHEA:28094"/>
        <dbReference type="ChEBI" id="CHEBI:15377"/>
        <dbReference type="ChEBI" id="CHEBI:15378"/>
        <dbReference type="ChEBI" id="CHEBI:43474"/>
        <dbReference type="ChEBI" id="CHEBI:58405"/>
        <dbReference type="ChEBI" id="CHEBI:60392"/>
        <dbReference type="EC" id="3.6.1.27"/>
    </reaction>
</comment>
<dbReference type="GO" id="GO:0009252">
    <property type="term" value="P:peptidoglycan biosynthetic process"/>
    <property type="evidence" value="ECO:0007669"/>
    <property type="project" value="UniProtKB-KW"/>
</dbReference>
<keyword evidence="10 14" id="KW-0046">Antibiotic resistance</keyword>
<evidence type="ECO:0000256" key="13">
    <source>
        <dbReference type="ARBA" id="ARBA00047594"/>
    </source>
</evidence>
<feature type="transmembrane region" description="Helical" evidence="14">
    <location>
        <begin position="181"/>
        <end position="201"/>
    </location>
</feature>
<evidence type="ECO:0000256" key="5">
    <source>
        <dbReference type="ARBA" id="ARBA00022475"/>
    </source>
</evidence>
<evidence type="ECO:0000256" key="3">
    <source>
        <dbReference type="ARBA" id="ARBA00012374"/>
    </source>
</evidence>
<organism evidence="15 16">
    <name type="scientific">Hyphomicrobium album</name>
    <dbReference type="NCBI Taxonomy" id="2665159"/>
    <lineage>
        <taxon>Bacteria</taxon>
        <taxon>Pseudomonadati</taxon>
        <taxon>Pseudomonadota</taxon>
        <taxon>Alphaproteobacteria</taxon>
        <taxon>Hyphomicrobiales</taxon>
        <taxon>Hyphomicrobiaceae</taxon>
        <taxon>Hyphomicrobium</taxon>
    </lineage>
</organism>
<dbReference type="AlphaFoldDB" id="A0A6I3KKC5"/>
<evidence type="ECO:0000313" key="16">
    <source>
        <dbReference type="Proteomes" id="UP000440694"/>
    </source>
</evidence>
<evidence type="ECO:0000256" key="12">
    <source>
        <dbReference type="ARBA" id="ARBA00032932"/>
    </source>
</evidence>
<keyword evidence="7 14" id="KW-0378">Hydrolase</keyword>
<evidence type="ECO:0000256" key="8">
    <source>
        <dbReference type="ARBA" id="ARBA00022989"/>
    </source>
</evidence>
<evidence type="ECO:0000256" key="7">
    <source>
        <dbReference type="ARBA" id="ARBA00022801"/>
    </source>
</evidence>
<proteinExistence type="inferred from homology"/>
<dbReference type="PANTHER" id="PTHR30622:SF3">
    <property type="entry name" value="UNDECAPRENYL-DIPHOSPHATASE"/>
    <property type="match status" value="1"/>
</dbReference>
<feature type="transmembrane region" description="Helical" evidence="14">
    <location>
        <begin position="45"/>
        <end position="67"/>
    </location>
</feature>
<keyword evidence="8 14" id="KW-1133">Transmembrane helix</keyword>
<evidence type="ECO:0000256" key="4">
    <source>
        <dbReference type="ARBA" id="ARBA00021581"/>
    </source>
</evidence>
<dbReference type="GO" id="GO:0071555">
    <property type="term" value="P:cell wall organization"/>
    <property type="evidence" value="ECO:0007669"/>
    <property type="project" value="UniProtKB-KW"/>
</dbReference>
<dbReference type="GO" id="GO:0046677">
    <property type="term" value="P:response to antibiotic"/>
    <property type="evidence" value="ECO:0007669"/>
    <property type="project" value="UniProtKB-UniRule"/>
</dbReference>
<feature type="transmembrane region" description="Helical" evidence="14">
    <location>
        <begin position="213"/>
        <end position="235"/>
    </location>
</feature>
<dbReference type="GO" id="GO:0050380">
    <property type="term" value="F:undecaprenyl-diphosphatase activity"/>
    <property type="evidence" value="ECO:0007669"/>
    <property type="project" value="UniProtKB-UniRule"/>
</dbReference>
<dbReference type="Proteomes" id="UP000440694">
    <property type="component" value="Unassembled WGS sequence"/>
</dbReference>
<keyword evidence="9 14" id="KW-0472">Membrane</keyword>
<dbReference type="NCBIfam" id="NF001389">
    <property type="entry name" value="PRK00281.1-2"/>
    <property type="match status" value="1"/>
</dbReference>
<sequence length="274" mass="29445">MPIWEVILLGLIEGLTEFLPVSSTGHLLLTEHFLGVCTPGKTFEVLIQLGAILAILSVYSVKLTRIATALPYDPRARRFVLSVLLAFLPAAVIGAAGHSFIKSVLFETPMLIAVMLVVGGVVLLFVDRMQLNVRYTNAMDFPPALAFKIGVLQCLAMIPGVSRSGATIVGAMLLGSDKRSAAEFSFFLAMPTMAGAFAYDLYKNWSILQTGDIANIALGFVTAFIAAVFVVRYLLDYVSRHGFALFGWWRIIVGTAAIVAMLALGNTSGCPVVP</sequence>
<protein>
    <recommendedName>
        <fullName evidence="4 14">Undecaprenyl-diphosphatase</fullName>
        <ecNumber evidence="3 14">3.6.1.27</ecNumber>
    </recommendedName>
    <alternativeName>
        <fullName evidence="12 14">Bacitracin resistance protein</fullName>
    </alternativeName>
    <alternativeName>
        <fullName evidence="11 14">Undecaprenyl pyrophosphate phosphatase</fullName>
    </alternativeName>
</protein>
<keyword evidence="14" id="KW-0573">Peptidoglycan synthesis</keyword>
<dbReference type="EMBL" id="WMBQ01000001">
    <property type="protein sequence ID" value="MTD94182.1"/>
    <property type="molecule type" value="Genomic_DNA"/>
</dbReference>
<accession>A0A6I3KKC5</accession>
<keyword evidence="14" id="KW-0961">Cell wall biogenesis/degradation</keyword>
<evidence type="ECO:0000256" key="9">
    <source>
        <dbReference type="ARBA" id="ARBA00023136"/>
    </source>
</evidence>
<feature type="transmembrane region" description="Helical" evidence="14">
    <location>
        <begin position="247"/>
        <end position="265"/>
    </location>
</feature>
<comment type="caution">
    <text evidence="15">The sequence shown here is derived from an EMBL/GenBank/DDBJ whole genome shotgun (WGS) entry which is preliminary data.</text>
</comment>
<dbReference type="GO" id="GO:0005886">
    <property type="term" value="C:plasma membrane"/>
    <property type="evidence" value="ECO:0007669"/>
    <property type="project" value="UniProtKB-SubCell"/>
</dbReference>
<dbReference type="GO" id="GO:0008360">
    <property type="term" value="P:regulation of cell shape"/>
    <property type="evidence" value="ECO:0007669"/>
    <property type="project" value="UniProtKB-KW"/>
</dbReference>
<feature type="transmembrane region" description="Helical" evidence="14">
    <location>
        <begin position="107"/>
        <end position="126"/>
    </location>
</feature>
<keyword evidence="6 14" id="KW-0812">Transmembrane</keyword>
<reference evidence="15 16" key="1">
    <citation type="submission" date="2019-11" db="EMBL/GenBank/DDBJ databases">
        <title>Identification of a novel strain.</title>
        <authorList>
            <person name="Xu Q."/>
            <person name="Wang G."/>
        </authorList>
    </citation>
    <scope>NUCLEOTIDE SEQUENCE [LARGE SCALE GENOMIC DNA]</scope>
    <source>
        <strain evidence="16">xq</strain>
    </source>
</reference>
<evidence type="ECO:0000256" key="2">
    <source>
        <dbReference type="ARBA" id="ARBA00010621"/>
    </source>
</evidence>
<evidence type="ECO:0000256" key="11">
    <source>
        <dbReference type="ARBA" id="ARBA00032707"/>
    </source>
</evidence>
<keyword evidence="5 14" id="KW-1003">Cell membrane</keyword>
<dbReference type="PANTHER" id="PTHR30622">
    <property type="entry name" value="UNDECAPRENYL-DIPHOSPHATASE"/>
    <property type="match status" value="1"/>
</dbReference>
<feature type="transmembrane region" description="Helical" evidence="14">
    <location>
        <begin position="79"/>
        <end position="101"/>
    </location>
</feature>
<evidence type="ECO:0000256" key="1">
    <source>
        <dbReference type="ARBA" id="ARBA00004651"/>
    </source>
</evidence>
<dbReference type="RefSeq" id="WP_154738641.1">
    <property type="nucleotide sequence ID" value="NZ_WMBQ01000001.1"/>
</dbReference>
<dbReference type="NCBIfam" id="NF001390">
    <property type="entry name" value="PRK00281.1-4"/>
    <property type="match status" value="1"/>
</dbReference>
<comment type="function">
    <text evidence="14">Catalyzes the dephosphorylation of undecaprenyl diphosphate (UPP). Confers resistance to bacitracin.</text>
</comment>
<keyword evidence="14" id="KW-0133">Cell shape</keyword>
<evidence type="ECO:0000313" key="15">
    <source>
        <dbReference type="EMBL" id="MTD94182.1"/>
    </source>
</evidence>
<evidence type="ECO:0000256" key="10">
    <source>
        <dbReference type="ARBA" id="ARBA00023251"/>
    </source>
</evidence>
<name>A0A6I3KKC5_9HYPH</name>
<dbReference type="NCBIfam" id="TIGR00753">
    <property type="entry name" value="undec_PP_bacA"/>
    <property type="match status" value="1"/>
</dbReference>
<comment type="similarity">
    <text evidence="2 14">Belongs to the UppP family.</text>
</comment>
<dbReference type="Pfam" id="PF02673">
    <property type="entry name" value="BacA"/>
    <property type="match status" value="1"/>
</dbReference>
<dbReference type="InterPro" id="IPR003824">
    <property type="entry name" value="UppP"/>
</dbReference>
<dbReference type="HAMAP" id="MF_01006">
    <property type="entry name" value="Undec_diphosphatase"/>
    <property type="match status" value="1"/>
</dbReference>
<comment type="subcellular location">
    <subcellularLocation>
        <location evidence="1 14">Cell membrane</location>
        <topology evidence="1 14">Multi-pass membrane protein</topology>
    </subcellularLocation>
</comment>
<keyword evidence="16" id="KW-1185">Reference proteome</keyword>
<evidence type="ECO:0000256" key="6">
    <source>
        <dbReference type="ARBA" id="ARBA00022692"/>
    </source>
</evidence>
<evidence type="ECO:0000256" key="14">
    <source>
        <dbReference type="HAMAP-Rule" id="MF_01006"/>
    </source>
</evidence>